<comment type="caution">
    <text evidence="2">The sequence shown here is derived from an EMBL/GenBank/DDBJ whole genome shotgun (WGS) entry which is preliminary data.</text>
</comment>
<proteinExistence type="predicted"/>
<feature type="compositionally biased region" description="Basic and acidic residues" evidence="1">
    <location>
        <begin position="752"/>
        <end position="762"/>
    </location>
</feature>
<keyword evidence="3" id="KW-1185">Reference proteome</keyword>
<organism evidence="2 3">
    <name type="scientific">Talaromyces pinophilus</name>
    <name type="common">Penicillium pinophilum</name>
    <dbReference type="NCBI Taxonomy" id="128442"/>
    <lineage>
        <taxon>Eukaryota</taxon>
        <taxon>Fungi</taxon>
        <taxon>Dikarya</taxon>
        <taxon>Ascomycota</taxon>
        <taxon>Pezizomycotina</taxon>
        <taxon>Eurotiomycetes</taxon>
        <taxon>Eurotiomycetidae</taxon>
        <taxon>Eurotiales</taxon>
        <taxon>Trichocomaceae</taxon>
        <taxon>Talaromyces</taxon>
        <taxon>Talaromyces sect. Talaromyces</taxon>
    </lineage>
</organism>
<evidence type="ECO:0000256" key="1">
    <source>
        <dbReference type="SAM" id="MobiDB-lite"/>
    </source>
</evidence>
<sequence length="926" mass="98369">MESYDTIMRANLPLSVIYDQLMELDSMESKIDDKIDSTRLQSMRAKYDYEESTTDAEDGAGNSYQKIVHELEQLKDQVASKHDLMRKVANAYSRSRIRSLNILDLPDELLRIIFEQYMNGIISTGDYFFISDYGYQNGLKDIKNIRLTCRRFCNTSSHLLLRHIDVSMHPSSLAHLDEIACHPLLSKGIQAVRVHFNYFSAYIAMDIIHFTTLAISDLEHDLRSNKLYLERYSDEQHFGIPREKLGLAIDKGELILEQWSRFLNVVRDSEEDPDIIKEEIARSKEVAGLASAHEIYRQHYLAQESVLEDGAFVQAIVTAMSKIPTAKRLFVGDSFRDSFLRHHKYWKPLVDAMEDPESLAARTTVVALDWDTAWSKELDDQPKEILLQLLMAIFDTDIPINHLSLDLSSAVDLSIPLTQEQLQRLAAKTRRLRVFNFQGSASRTGEGLPVGYDPEQIASLCSLVSSCMGGEALTQLNFIMSFALDESAPVSMGSLLAPRHYPNLEILRLTDFPLHLKELKRFLECLNGPICFFMYELWLLSGTWAEALDLIREKAQWESYVVRQHGAECDDMSEEDYEAIFGKERLPSLSDAGTATRTEVNAGGPGGRPPGGPPGGPEPAGGGGGEGEGGGGGGGGAEAATDCTGPVVGGPPATVVVVGGPPTGMVVGGPPGTVVGGPEGGDGGAGGVEVVAGPPIFLLVVEVDVEVVLVLGEAGPKARLLLGSPLGTTILKAGTLADELGDTGTDADETTSEGRPKGRLEEAAGVGATGADEDGRGGVTGGGGGTGGADGDVWGGVVGGGGGGVGDADEDATLDDGATDVDDTVTVTVFGEGEDGGGQKVAVTVTVDKQTGNEDEDSRGDVTADDSDDDGRGTDGAGGILEAVLGGGTLEDVLGGVGETLGIDGLDEEAGAAGLVEVPGAPTGPT</sequence>
<dbReference type="AlphaFoldDB" id="A0A6V8H8B0"/>
<gene>
    <name evidence="2" type="ORF">TCE0_022r06375</name>
</gene>
<feature type="compositionally biased region" description="Pro residues" evidence="1">
    <location>
        <begin position="607"/>
        <end position="617"/>
    </location>
</feature>
<feature type="region of interest" description="Disordered" evidence="1">
    <location>
        <begin position="800"/>
        <end position="819"/>
    </location>
</feature>
<feature type="region of interest" description="Disordered" evidence="1">
    <location>
        <begin position="848"/>
        <end position="880"/>
    </location>
</feature>
<feature type="compositionally biased region" description="Gly residues" evidence="1">
    <location>
        <begin position="777"/>
        <end position="791"/>
    </location>
</feature>
<dbReference type="EMBL" id="DF933818">
    <property type="protein sequence ID" value="GAM36908.1"/>
    <property type="molecule type" value="Genomic_DNA"/>
</dbReference>
<evidence type="ECO:0000313" key="2">
    <source>
        <dbReference type="EMBL" id="GAM36908.1"/>
    </source>
</evidence>
<name>A0A6V8H8B0_TALPI</name>
<feature type="compositionally biased region" description="Gly residues" evidence="1">
    <location>
        <begin position="618"/>
        <end position="637"/>
    </location>
</feature>
<feature type="region of interest" description="Disordered" evidence="1">
    <location>
        <begin position="584"/>
        <end position="646"/>
    </location>
</feature>
<dbReference type="Proteomes" id="UP000053095">
    <property type="component" value="Unassembled WGS sequence"/>
</dbReference>
<feature type="compositionally biased region" description="Acidic residues" evidence="1">
    <location>
        <begin position="807"/>
        <end position="819"/>
    </location>
</feature>
<reference evidence="3" key="1">
    <citation type="journal article" date="2015" name="Genome Announc.">
        <title>Draft genome sequence of Talaromyces cellulolyticus strain Y-94, a source of lignocellulosic biomass-degrading enzymes.</title>
        <authorList>
            <person name="Fujii T."/>
            <person name="Koike H."/>
            <person name="Sawayama S."/>
            <person name="Yano S."/>
            <person name="Inoue H."/>
        </authorList>
    </citation>
    <scope>NUCLEOTIDE SEQUENCE [LARGE SCALE GENOMIC DNA]</scope>
    <source>
        <strain evidence="3">Y-94</strain>
    </source>
</reference>
<protein>
    <submittedName>
        <fullName evidence="2">Uncharacterized protein</fullName>
    </submittedName>
</protein>
<feature type="region of interest" description="Disordered" evidence="1">
    <location>
        <begin position="740"/>
        <end position="791"/>
    </location>
</feature>
<accession>A0A6V8H8B0</accession>
<feature type="compositionally biased region" description="Acidic residues" evidence="1">
    <location>
        <begin position="740"/>
        <end position="751"/>
    </location>
</feature>
<evidence type="ECO:0000313" key="3">
    <source>
        <dbReference type="Proteomes" id="UP000053095"/>
    </source>
</evidence>
<feature type="compositionally biased region" description="Acidic residues" evidence="1">
    <location>
        <begin position="853"/>
        <end position="869"/>
    </location>
</feature>